<dbReference type="Pfam" id="PF05383">
    <property type="entry name" value="La"/>
    <property type="match status" value="1"/>
</dbReference>
<keyword evidence="1 2" id="KW-0694">RNA-binding</keyword>
<dbReference type="PROSITE" id="PS50961">
    <property type="entry name" value="HTH_LA"/>
    <property type="match status" value="1"/>
</dbReference>
<evidence type="ECO:0000313" key="4">
    <source>
        <dbReference type="EMBL" id="CAE7673816.1"/>
    </source>
</evidence>
<keyword evidence="5" id="KW-1185">Reference proteome</keyword>
<dbReference type="Gene3D" id="1.10.10.10">
    <property type="entry name" value="Winged helix-like DNA-binding domain superfamily/Winged helix DNA-binding domain"/>
    <property type="match status" value="1"/>
</dbReference>
<evidence type="ECO:0000313" key="5">
    <source>
        <dbReference type="Proteomes" id="UP000649617"/>
    </source>
</evidence>
<dbReference type="GO" id="GO:0003723">
    <property type="term" value="F:RNA binding"/>
    <property type="evidence" value="ECO:0007669"/>
    <property type="project" value="UniProtKB-UniRule"/>
</dbReference>
<dbReference type="SUPFAM" id="SSF46785">
    <property type="entry name" value="Winged helix' DNA-binding domain"/>
    <property type="match status" value="1"/>
</dbReference>
<dbReference type="EMBL" id="CAJNIZ010043958">
    <property type="protein sequence ID" value="CAE7673816.1"/>
    <property type="molecule type" value="Genomic_DNA"/>
</dbReference>
<dbReference type="OrthoDB" id="431154at2759"/>
<dbReference type="InterPro" id="IPR036388">
    <property type="entry name" value="WH-like_DNA-bd_sf"/>
</dbReference>
<evidence type="ECO:0000256" key="1">
    <source>
        <dbReference type="ARBA" id="ARBA00022884"/>
    </source>
</evidence>
<dbReference type="InterPro" id="IPR036390">
    <property type="entry name" value="WH_DNA-bd_sf"/>
</dbReference>
<dbReference type="InterPro" id="IPR006630">
    <property type="entry name" value="La_HTH"/>
</dbReference>
<name>A0A812WGV3_SYMPI</name>
<accession>A0A812WGV3</accession>
<feature type="domain" description="HTH La-type RNA-binding" evidence="3">
    <location>
        <begin position="68"/>
        <end position="162"/>
    </location>
</feature>
<proteinExistence type="predicted"/>
<evidence type="ECO:0000259" key="3">
    <source>
        <dbReference type="PROSITE" id="PS50961"/>
    </source>
</evidence>
<protein>
    <recommendedName>
        <fullName evidence="3">HTH La-type RNA-binding domain-containing protein</fullName>
    </recommendedName>
</protein>
<reference evidence="4" key="1">
    <citation type="submission" date="2021-02" db="EMBL/GenBank/DDBJ databases">
        <authorList>
            <person name="Dougan E. K."/>
            <person name="Rhodes N."/>
            <person name="Thang M."/>
            <person name="Chan C."/>
        </authorList>
    </citation>
    <scope>NUCLEOTIDE SEQUENCE</scope>
</reference>
<evidence type="ECO:0000256" key="2">
    <source>
        <dbReference type="PROSITE-ProRule" id="PRU00332"/>
    </source>
</evidence>
<dbReference type="SMART" id="SM00715">
    <property type="entry name" value="LA"/>
    <property type="match status" value="1"/>
</dbReference>
<dbReference type="AlphaFoldDB" id="A0A812WGV3"/>
<gene>
    <name evidence="4" type="ORF">SPIL2461_LOCUS18636</name>
</gene>
<organism evidence="4 5">
    <name type="scientific">Symbiodinium pilosum</name>
    <name type="common">Dinoflagellate</name>
    <dbReference type="NCBI Taxonomy" id="2952"/>
    <lineage>
        <taxon>Eukaryota</taxon>
        <taxon>Sar</taxon>
        <taxon>Alveolata</taxon>
        <taxon>Dinophyceae</taxon>
        <taxon>Suessiales</taxon>
        <taxon>Symbiodiniaceae</taxon>
        <taxon>Symbiodinium</taxon>
    </lineage>
</organism>
<sequence>MEAPMEAEGFILWHARDDADVDEAVAEIRELAERSEAQAEAMERLPAAPYPQASVPRDGFAYKAVQRRGVRALYLRAVRRQIEYYFSDKNLKQDWFFQEKILEAPEPEWLEMRWLLSCPRIQDVHCASLQDVLEALGPSTLKVKACHGTHWVRRKKPLPQLKESRPAKGQEPEWYVRLHAVADAEGAAADVPSAEVVPAEAAGIAPAAEEDGLRGLPPPKAP</sequence>
<comment type="caution">
    <text evidence="4">The sequence shown here is derived from an EMBL/GenBank/DDBJ whole genome shotgun (WGS) entry which is preliminary data.</text>
</comment>
<dbReference type="Proteomes" id="UP000649617">
    <property type="component" value="Unassembled WGS sequence"/>
</dbReference>